<dbReference type="InterPro" id="IPR011032">
    <property type="entry name" value="GroES-like_sf"/>
</dbReference>
<dbReference type="EMBL" id="JACHEB010000001">
    <property type="protein sequence ID" value="MBB5326654.1"/>
    <property type="molecule type" value="Genomic_DNA"/>
</dbReference>
<dbReference type="SUPFAM" id="SSF50129">
    <property type="entry name" value="GroES-like"/>
    <property type="match status" value="1"/>
</dbReference>
<organism evidence="2 3">
    <name type="scientific">Tunturiibacter gelidiferens</name>
    <dbReference type="NCBI Taxonomy" id="3069689"/>
    <lineage>
        <taxon>Bacteria</taxon>
        <taxon>Pseudomonadati</taxon>
        <taxon>Acidobacteriota</taxon>
        <taxon>Terriglobia</taxon>
        <taxon>Terriglobales</taxon>
        <taxon>Acidobacteriaceae</taxon>
        <taxon>Tunturiibacter</taxon>
    </lineage>
</organism>
<sequence>MLGIEAVGVVEDAPGDEVKRGDVVATAMGGLGRQFDGGYAEYTCVPAGQVQVIRTSPDWTTLGAMLETAWGSLFRSLRLQEGETLMVRGGTTSVGLAAAAIAKNYGAHVASTTRNPDRVAVLRSSGADHVFLDTGAITDDGSPKLPAGRRQSARTYWNHHARGLSSLCSRGRRGLHDRHRG</sequence>
<dbReference type="Gene3D" id="3.90.180.10">
    <property type="entry name" value="Medium-chain alcohol dehydrogenases, catalytic domain"/>
    <property type="match status" value="1"/>
</dbReference>
<dbReference type="Proteomes" id="UP000535182">
    <property type="component" value="Unassembled WGS sequence"/>
</dbReference>
<keyword evidence="3" id="KW-1185">Reference proteome</keyword>
<dbReference type="InterPro" id="IPR036291">
    <property type="entry name" value="NAD(P)-bd_dom_sf"/>
</dbReference>
<dbReference type="SUPFAM" id="SSF51735">
    <property type="entry name" value="NAD(P)-binding Rossmann-fold domains"/>
    <property type="match status" value="1"/>
</dbReference>
<keyword evidence="1" id="KW-0521">NADP</keyword>
<dbReference type="Gene3D" id="3.40.50.720">
    <property type="entry name" value="NAD(P)-binding Rossmann-like Domain"/>
    <property type="match status" value="1"/>
</dbReference>
<dbReference type="RefSeq" id="WP_221304506.1">
    <property type="nucleotide sequence ID" value="NZ_JACHEB010000001.1"/>
</dbReference>
<reference evidence="2 3" key="1">
    <citation type="submission" date="2020-08" db="EMBL/GenBank/DDBJ databases">
        <title>Genomic Encyclopedia of Type Strains, Phase IV (KMG-V): Genome sequencing to study the core and pangenomes of soil and plant-associated prokaryotes.</title>
        <authorList>
            <person name="Whitman W."/>
        </authorList>
    </citation>
    <scope>NUCLEOTIDE SEQUENCE [LARGE SCALE GENOMIC DNA]</scope>
    <source>
        <strain evidence="2 3">X5P2</strain>
    </source>
</reference>
<protein>
    <submittedName>
        <fullName evidence="2">NADPH:quinone reductase-like Zn-dependent oxidoreductase</fullName>
    </submittedName>
</protein>
<evidence type="ECO:0000313" key="2">
    <source>
        <dbReference type="EMBL" id="MBB5326654.1"/>
    </source>
</evidence>
<evidence type="ECO:0000256" key="1">
    <source>
        <dbReference type="ARBA" id="ARBA00022857"/>
    </source>
</evidence>
<dbReference type="AlphaFoldDB" id="A0A9X0QAA5"/>
<name>A0A9X0QAA5_9BACT</name>
<proteinExistence type="predicted"/>
<dbReference type="InterPro" id="IPR051603">
    <property type="entry name" value="Zinc-ADH_QOR/CCCR"/>
</dbReference>
<evidence type="ECO:0000313" key="3">
    <source>
        <dbReference type="Proteomes" id="UP000535182"/>
    </source>
</evidence>
<dbReference type="PANTHER" id="PTHR44154:SF1">
    <property type="entry name" value="QUINONE OXIDOREDUCTASE"/>
    <property type="match status" value="1"/>
</dbReference>
<comment type="caution">
    <text evidence="2">The sequence shown here is derived from an EMBL/GenBank/DDBJ whole genome shotgun (WGS) entry which is preliminary data.</text>
</comment>
<gene>
    <name evidence="2" type="ORF">HDF14_000248</name>
</gene>
<accession>A0A9X0QAA5</accession>
<dbReference type="PANTHER" id="PTHR44154">
    <property type="entry name" value="QUINONE OXIDOREDUCTASE"/>
    <property type="match status" value="1"/>
</dbReference>